<gene>
    <name evidence="3" type="ORF">FSB_LOCUS17097</name>
</gene>
<proteinExistence type="predicted"/>
<evidence type="ECO:0000259" key="2">
    <source>
        <dbReference type="Pfam" id="PF07727"/>
    </source>
</evidence>
<name>A0A2N9FQ10_FAGSY</name>
<reference evidence="3" key="1">
    <citation type="submission" date="2018-02" db="EMBL/GenBank/DDBJ databases">
        <authorList>
            <person name="Cohen D.B."/>
            <person name="Kent A.D."/>
        </authorList>
    </citation>
    <scope>NUCLEOTIDE SEQUENCE</scope>
</reference>
<feature type="domain" description="Reverse transcriptase Ty1/copia-type" evidence="2">
    <location>
        <begin position="298"/>
        <end position="388"/>
    </location>
</feature>
<sequence>MWVTGITPSLNSGTISAFSEFSNGFLQNISSCTPPASAFPFVPAAPLVFSSQVAASTPVPVAPLIVPTPSAVSLHVAALITPHTCVNTRAAAAPSVPDTIDTCVAAPTTTIATPAAPQSVMPEFPLPAASILDVPTPSSPISDASSQSASMNSFASHASSSNTSQPLGELHIDLPIVPQLPAPVTSITNVHLMLTRKKARDQHGMVSLLDTDTTEPKTVESAIQTRLVAQRYTQSLGIDFFETFSPVIKPPTIRLVLSLATTHGWPIRQLDVKNAFLHGHLKEVVYMEQPPSIADSCLFIFRAHDAILLLLVYVDDIIVTSNKSSLLTKLVSCLGSEFFMKDLGALHYFLGIEVHPFFGGLFLSQQKYARDLLARSSMTGCNPIATPLAQKHDLRREDDVLVDATNYRSIVGALQYTTSDLTHAINLVPIASHGLLKSKLLFLALVQKWNIDPCLPPLLNLHGLLNPVFHARTKHIELNVHIVREKEAVSALVTRFVPSHIQLTDIFTKALPKASFHGLQIKLGVVPPALLPHLA</sequence>
<feature type="domain" description="Reverse transcriptase Ty1/copia-type" evidence="2">
    <location>
        <begin position="219"/>
        <end position="293"/>
    </location>
</feature>
<dbReference type="InterPro" id="IPR043502">
    <property type="entry name" value="DNA/RNA_pol_sf"/>
</dbReference>
<feature type="region of interest" description="Disordered" evidence="1">
    <location>
        <begin position="135"/>
        <end position="162"/>
    </location>
</feature>
<evidence type="ECO:0000256" key="1">
    <source>
        <dbReference type="SAM" id="MobiDB-lite"/>
    </source>
</evidence>
<dbReference type="InterPro" id="IPR013103">
    <property type="entry name" value="RVT_2"/>
</dbReference>
<dbReference type="EMBL" id="OIVN01001051">
    <property type="protein sequence ID" value="SPC89215.1"/>
    <property type="molecule type" value="Genomic_DNA"/>
</dbReference>
<dbReference type="AlphaFoldDB" id="A0A2N9FQ10"/>
<accession>A0A2N9FQ10</accession>
<dbReference type="SUPFAM" id="SSF56672">
    <property type="entry name" value="DNA/RNA polymerases"/>
    <property type="match status" value="1"/>
</dbReference>
<organism evidence="3">
    <name type="scientific">Fagus sylvatica</name>
    <name type="common">Beechnut</name>
    <dbReference type="NCBI Taxonomy" id="28930"/>
    <lineage>
        <taxon>Eukaryota</taxon>
        <taxon>Viridiplantae</taxon>
        <taxon>Streptophyta</taxon>
        <taxon>Embryophyta</taxon>
        <taxon>Tracheophyta</taxon>
        <taxon>Spermatophyta</taxon>
        <taxon>Magnoliopsida</taxon>
        <taxon>eudicotyledons</taxon>
        <taxon>Gunneridae</taxon>
        <taxon>Pentapetalae</taxon>
        <taxon>rosids</taxon>
        <taxon>fabids</taxon>
        <taxon>Fagales</taxon>
        <taxon>Fagaceae</taxon>
        <taxon>Fagus</taxon>
    </lineage>
</organism>
<evidence type="ECO:0000313" key="3">
    <source>
        <dbReference type="EMBL" id="SPC89215.1"/>
    </source>
</evidence>
<protein>
    <recommendedName>
        <fullName evidence="2">Reverse transcriptase Ty1/copia-type domain-containing protein</fullName>
    </recommendedName>
</protein>
<feature type="compositionally biased region" description="Low complexity" evidence="1">
    <location>
        <begin position="139"/>
        <end position="162"/>
    </location>
</feature>
<dbReference type="CDD" id="cd09272">
    <property type="entry name" value="RNase_HI_RT_Ty1"/>
    <property type="match status" value="1"/>
</dbReference>
<dbReference type="Pfam" id="PF07727">
    <property type="entry name" value="RVT_2"/>
    <property type="match status" value="2"/>
</dbReference>